<evidence type="ECO:0008006" key="7">
    <source>
        <dbReference type="Google" id="ProtNLM"/>
    </source>
</evidence>
<dbReference type="Gene3D" id="2.40.170.20">
    <property type="entry name" value="TonB-dependent receptor, beta-barrel domain"/>
    <property type="match status" value="1"/>
</dbReference>
<dbReference type="STRING" id="1817758.A2150_05780"/>
<evidence type="ECO:0000256" key="4">
    <source>
        <dbReference type="SAM" id="SignalP"/>
    </source>
</evidence>
<keyword evidence="4" id="KW-0732">Signal</keyword>
<comment type="subcellular location">
    <subcellularLocation>
        <location evidence="1">Cell outer membrane</location>
    </subcellularLocation>
</comment>
<dbReference type="EMBL" id="MFSS01000042">
    <property type="protein sequence ID" value="OGI43679.1"/>
    <property type="molecule type" value="Genomic_DNA"/>
</dbReference>
<gene>
    <name evidence="5" type="ORF">A2150_05780</name>
</gene>
<dbReference type="InterPro" id="IPR020016">
    <property type="entry name" value="Decahaem-assoc_OM_MtrB/PioB"/>
</dbReference>
<evidence type="ECO:0000313" key="6">
    <source>
        <dbReference type="Proteomes" id="UP000177925"/>
    </source>
</evidence>
<dbReference type="GO" id="GO:0009279">
    <property type="term" value="C:cell outer membrane"/>
    <property type="evidence" value="ECO:0007669"/>
    <property type="project" value="UniProtKB-SubCell"/>
</dbReference>
<name>A0A1F6TF30_9PROT</name>
<keyword evidence="3" id="KW-0998">Cell outer membrane</keyword>
<dbReference type="Proteomes" id="UP000177925">
    <property type="component" value="Unassembled WGS sequence"/>
</dbReference>
<organism evidence="5 6">
    <name type="scientific">Candidatus Muproteobacteria bacterium RBG_16_64_11</name>
    <dbReference type="NCBI Taxonomy" id="1817758"/>
    <lineage>
        <taxon>Bacteria</taxon>
        <taxon>Pseudomonadati</taxon>
        <taxon>Pseudomonadota</taxon>
        <taxon>Candidatus Muproteobacteria</taxon>
    </lineage>
</organism>
<evidence type="ECO:0000256" key="1">
    <source>
        <dbReference type="ARBA" id="ARBA00004442"/>
    </source>
</evidence>
<proteinExistence type="predicted"/>
<protein>
    <recommendedName>
        <fullName evidence="7">MtrB/PioB family decaheme-associated outer membrane protein</fullName>
    </recommendedName>
</protein>
<dbReference type="InterPro" id="IPR036942">
    <property type="entry name" value="Beta-barrel_TonB_sf"/>
</dbReference>
<reference evidence="5 6" key="1">
    <citation type="journal article" date="2016" name="Nat. Commun.">
        <title>Thousands of microbial genomes shed light on interconnected biogeochemical processes in an aquifer system.</title>
        <authorList>
            <person name="Anantharaman K."/>
            <person name="Brown C.T."/>
            <person name="Hug L.A."/>
            <person name="Sharon I."/>
            <person name="Castelle C.J."/>
            <person name="Probst A.J."/>
            <person name="Thomas B.C."/>
            <person name="Singh A."/>
            <person name="Wilkins M.J."/>
            <person name="Karaoz U."/>
            <person name="Brodie E.L."/>
            <person name="Williams K.H."/>
            <person name="Hubbard S.S."/>
            <person name="Banfield J.F."/>
        </authorList>
    </citation>
    <scope>NUCLEOTIDE SEQUENCE [LARGE SCALE GENOMIC DNA]</scope>
</reference>
<dbReference type="Pfam" id="PF11854">
    <property type="entry name" value="MtrB_PioB"/>
    <property type="match status" value="1"/>
</dbReference>
<comment type="caution">
    <text evidence="5">The sequence shown here is derived from an EMBL/GenBank/DDBJ whole genome shotgun (WGS) entry which is preliminary data.</text>
</comment>
<dbReference type="SUPFAM" id="SSF56935">
    <property type="entry name" value="Porins"/>
    <property type="match status" value="2"/>
</dbReference>
<keyword evidence="2" id="KW-0472">Membrane</keyword>
<sequence length="760" mass="83916">MNHKTTKHANRVFEKRSLYLAIAAVWLMPAANAADDMADKKSSDSEAVRELTEVKSEIEIGIGYVSDDSFKFGKYNGLEKQGAFGVLDLDLRGRAPYDSASAKYWSLTGTDLGLDSRSLSYEQGEQGNYKLFLEYDQLPTFRSDSARTIFNGAGGTNLTLPAGWVPPGTTAGMTQFAPNLKDVDIETERRKVGLGFTKSFADKWDFKVSYKDEVKDGIKTIGAVFGNSGGNPRAALLPEPVDYSTRQLDAVLGYADSRKQFQLSYYMSLFNDKNDSLTWQNPYSAITGWDASTGYAAGGQGRLALPPDNQFHQVSASGGYNLSDKTRVSADVALGRMTQDQAFLPYTVNPTLAASIAQPLPRGSLDGRIDTTLINLKLASRPTADFHWSASLRHDDRDNQTPRNEYVYIGGDSQTQDTAVASSRRRYNEPYSFTENQLKLDTGYKLAKRTELSAGFQRSDTERTYSEREEAEENTYRLGLRAGFTDTLSGGLRLSHADRSGSTYHGDEPFLSSYSPGYTPTVPGGWENHPDLRKYFQADRTRDKLALFATFAPGEKVTLGFNASYLRDDYTASEMGLTASKAGQYTVDATYAATETVTLYSFYSYEDFKSDQDGRAFSGGAVKLAQSSDPTRDWFASHRDRVNTLGAGVKHTIAKNKFDVGADYIYAASKSDVDVTTGSALTSGPLPTVPTRLNSLSLYGKYQLQKNMSLKARYRVEKYRSDDWALDGVEPNTLANAILLGEDSPDYRVHVITLSVGYRF</sequence>
<feature type="signal peptide" evidence="4">
    <location>
        <begin position="1"/>
        <end position="33"/>
    </location>
</feature>
<dbReference type="NCBIfam" id="TIGR03509">
    <property type="entry name" value="OMP_MtrB_PioB"/>
    <property type="match status" value="1"/>
</dbReference>
<dbReference type="AlphaFoldDB" id="A0A1F6TF30"/>
<evidence type="ECO:0000256" key="2">
    <source>
        <dbReference type="ARBA" id="ARBA00023136"/>
    </source>
</evidence>
<accession>A0A1F6TF30</accession>
<evidence type="ECO:0000256" key="3">
    <source>
        <dbReference type="ARBA" id="ARBA00023237"/>
    </source>
</evidence>
<evidence type="ECO:0000313" key="5">
    <source>
        <dbReference type="EMBL" id="OGI43679.1"/>
    </source>
</evidence>
<feature type="chain" id="PRO_5009526675" description="MtrB/PioB family decaheme-associated outer membrane protein" evidence="4">
    <location>
        <begin position="34"/>
        <end position="760"/>
    </location>
</feature>